<dbReference type="Proteomes" id="UP000663868">
    <property type="component" value="Unassembled WGS sequence"/>
</dbReference>
<name>A0A814EJ31_9BILA</name>
<dbReference type="EMBL" id="CAJNOE010000141">
    <property type="protein sequence ID" value="CAF0970087.1"/>
    <property type="molecule type" value="Genomic_DNA"/>
</dbReference>
<accession>A0A814EJ31</accession>
<evidence type="ECO:0000313" key="3">
    <source>
        <dbReference type="EMBL" id="CAF4116390.1"/>
    </source>
</evidence>
<dbReference type="InterPro" id="IPR021255">
    <property type="entry name" value="DUF2807"/>
</dbReference>
<evidence type="ECO:0000259" key="1">
    <source>
        <dbReference type="Pfam" id="PF10988"/>
    </source>
</evidence>
<protein>
    <recommendedName>
        <fullName evidence="1">Putative auto-transporter adhesin head GIN domain-containing protein</fullName>
    </recommendedName>
</protein>
<dbReference type="EMBL" id="CAJOBB010005120">
    <property type="protein sequence ID" value="CAF4116390.1"/>
    <property type="molecule type" value="Genomic_DNA"/>
</dbReference>
<dbReference type="Proteomes" id="UP000663860">
    <property type="component" value="Unassembled WGS sequence"/>
</dbReference>
<feature type="domain" description="Putative auto-transporter adhesin head GIN" evidence="1">
    <location>
        <begin position="65"/>
        <end position="252"/>
    </location>
</feature>
<sequence>MHMRLYVIKISSKIIFLIFYASFVFQLTKGQQKNIHFLLPNVSSSIHSLLNPTIHKVYSFTLNSFTKINLVGGPFNIKLNQISYLNNNHTCVDINAEESIHNSILIDIVQNDILFIRMIENINLINKTKIFITINYYNLTELHVSGMINIQCLNQIQTDKFYLYNRATGFLKLKLNVNTLDAYFHSNGRVKLCGQVNEEATLQSLGVGDIQCRNLFTKKINVISSGIGNIYVTATDEINIILSGIGTIYYTGPLKQQIKTGLGNIIEAVD</sequence>
<reference evidence="2" key="1">
    <citation type="submission" date="2021-02" db="EMBL/GenBank/DDBJ databases">
        <authorList>
            <person name="Nowell W R."/>
        </authorList>
    </citation>
    <scope>NUCLEOTIDE SEQUENCE</scope>
</reference>
<proteinExistence type="predicted"/>
<dbReference type="Pfam" id="PF10988">
    <property type="entry name" value="DUF2807"/>
    <property type="match status" value="1"/>
</dbReference>
<gene>
    <name evidence="2" type="ORF">IZO911_LOCUS15992</name>
    <name evidence="3" type="ORF">KXQ929_LOCUS35380</name>
</gene>
<dbReference type="Gene3D" id="2.160.20.120">
    <property type="match status" value="1"/>
</dbReference>
<evidence type="ECO:0000313" key="2">
    <source>
        <dbReference type="EMBL" id="CAF0970087.1"/>
    </source>
</evidence>
<organism evidence="2 4">
    <name type="scientific">Adineta steineri</name>
    <dbReference type="NCBI Taxonomy" id="433720"/>
    <lineage>
        <taxon>Eukaryota</taxon>
        <taxon>Metazoa</taxon>
        <taxon>Spiralia</taxon>
        <taxon>Gnathifera</taxon>
        <taxon>Rotifera</taxon>
        <taxon>Eurotatoria</taxon>
        <taxon>Bdelloidea</taxon>
        <taxon>Adinetida</taxon>
        <taxon>Adinetidae</taxon>
        <taxon>Adineta</taxon>
    </lineage>
</organism>
<dbReference type="AlphaFoldDB" id="A0A814EJ31"/>
<evidence type="ECO:0000313" key="4">
    <source>
        <dbReference type="Proteomes" id="UP000663860"/>
    </source>
</evidence>
<comment type="caution">
    <text evidence="2">The sequence shown here is derived from an EMBL/GenBank/DDBJ whole genome shotgun (WGS) entry which is preliminary data.</text>
</comment>